<name>A0A918S7L5_9HYPH</name>
<dbReference type="CDD" id="cd03140">
    <property type="entry name" value="GATase1_PfpI_3"/>
    <property type="match status" value="1"/>
</dbReference>
<dbReference type="Proteomes" id="UP000646579">
    <property type="component" value="Unassembled WGS sequence"/>
</dbReference>
<keyword evidence="3" id="KW-1185">Reference proteome</keyword>
<organism evidence="2 3">
    <name type="scientific">Devosia pacifica</name>
    <dbReference type="NCBI Taxonomy" id="1335967"/>
    <lineage>
        <taxon>Bacteria</taxon>
        <taxon>Pseudomonadati</taxon>
        <taxon>Pseudomonadota</taxon>
        <taxon>Alphaproteobacteria</taxon>
        <taxon>Hyphomicrobiales</taxon>
        <taxon>Devosiaceae</taxon>
        <taxon>Devosia</taxon>
    </lineage>
</organism>
<dbReference type="PANTHER" id="PTHR48094:SF19">
    <property type="entry name" value="DJ-1_PFPI DOMAIN-CONTAINING PROTEIN"/>
    <property type="match status" value="1"/>
</dbReference>
<dbReference type="InterPro" id="IPR050325">
    <property type="entry name" value="Prot/Nucl_acid_deglycase"/>
</dbReference>
<evidence type="ECO:0000313" key="3">
    <source>
        <dbReference type="Proteomes" id="UP000646579"/>
    </source>
</evidence>
<evidence type="ECO:0000313" key="2">
    <source>
        <dbReference type="EMBL" id="GHA26200.1"/>
    </source>
</evidence>
<evidence type="ECO:0000259" key="1">
    <source>
        <dbReference type="Pfam" id="PF01965"/>
    </source>
</evidence>
<accession>A0A918S7L5</accession>
<dbReference type="Gene3D" id="3.40.50.880">
    <property type="match status" value="1"/>
</dbReference>
<dbReference type="PANTHER" id="PTHR48094">
    <property type="entry name" value="PROTEIN/NUCLEIC ACID DEGLYCASE DJ-1-RELATED"/>
    <property type="match status" value="1"/>
</dbReference>
<proteinExistence type="predicted"/>
<gene>
    <name evidence="2" type="ORF">GCM10007989_22450</name>
</gene>
<protein>
    <submittedName>
        <fullName evidence="2">Glutamine amidotransferase</fullName>
    </submittedName>
</protein>
<keyword evidence="2" id="KW-0315">Glutamine amidotransferase</keyword>
<comment type="caution">
    <text evidence="2">The sequence shown here is derived from an EMBL/GenBank/DDBJ whole genome shotgun (WGS) entry which is preliminary data.</text>
</comment>
<dbReference type="Pfam" id="PF01965">
    <property type="entry name" value="DJ-1_PfpI"/>
    <property type="match status" value="1"/>
</dbReference>
<reference evidence="2" key="1">
    <citation type="journal article" date="2014" name="Int. J. Syst. Evol. Microbiol.">
        <title>Complete genome sequence of Corynebacterium casei LMG S-19264T (=DSM 44701T), isolated from a smear-ripened cheese.</title>
        <authorList>
            <consortium name="US DOE Joint Genome Institute (JGI-PGF)"/>
            <person name="Walter F."/>
            <person name="Albersmeier A."/>
            <person name="Kalinowski J."/>
            <person name="Ruckert C."/>
        </authorList>
    </citation>
    <scope>NUCLEOTIDE SEQUENCE</scope>
    <source>
        <strain evidence="2">KCTC 32437</strain>
    </source>
</reference>
<dbReference type="AlphaFoldDB" id="A0A918S7L5"/>
<dbReference type="EMBL" id="BMZE01000002">
    <property type="protein sequence ID" value="GHA26200.1"/>
    <property type="molecule type" value="Genomic_DNA"/>
</dbReference>
<dbReference type="GO" id="GO:0005737">
    <property type="term" value="C:cytoplasm"/>
    <property type="evidence" value="ECO:0007669"/>
    <property type="project" value="TreeGrafter"/>
</dbReference>
<dbReference type="InterPro" id="IPR002818">
    <property type="entry name" value="DJ-1/PfpI"/>
</dbReference>
<reference evidence="2" key="2">
    <citation type="submission" date="2020-09" db="EMBL/GenBank/DDBJ databases">
        <authorList>
            <person name="Sun Q."/>
            <person name="Kim S."/>
        </authorList>
    </citation>
    <scope>NUCLEOTIDE SEQUENCE</scope>
    <source>
        <strain evidence="2">KCTC 32437</strain>
    </source>
</reference>
<feature type="domain" description="DJ-1/PfpI" evidence="1">
    <location>
        <begin position="2"/>
        <end position="164"/>
    </location>
</feature>
<dbReference type="RefSeq" id="WP_189425762.1">
    <property type="nucleotide sequence ID" value="NZ_BMZE01000002.1"/>
</dbReference>
<sequence>MKMITILTEEYADWETALLNAVARSYYGVETAFATPQGQPVTSSGGLHVRADMAISEIDVSKIHALVLNGGTAWSKPDSPDLADLLQRARQEDRVIAGICDATKAMARAGLLDRHRHTSNSRETLLETEYAGAALYQDQAGVRDGRLVTAPGTAPVSFMTEILTALGLHDSDLDYYVGLHAAEHARTTEPA</sequence>
<dbReference type="InterPro" id="IPR029062">
    <property type="entry name" value="Class_I_gatase-like"/>
</dbReference>
<dbReference type="SUPFAM" id="SSF52317">
    <property type="entry name" value="Class I glutamine amidotransferase-like"/>
    <property type="match status" value="1"/>
</dbReference>